<dbReference type="InterPro" id="IPR016181">
    <property type="entry name" value="Acyl_CoA_acyltransferase"/>
</dbReference>
<dbReference type="RefSeq" id="WP_114002680.1">
    <property type="nucleotide sequence ID" value="NZ_PSQG01000024.1"/>
</dbReference>
<dbReference type="Proteomes" id="UP000253208">
    <property type="component" value="Unassembled WGS sequence"/>
</dbReference>
<dbReference type="CDD" id="cd04301">
    <property type="entry name" value="NAT_SF"/>
    <property type="match status" value="1"/>
</dbReference>
<evidence type="ECO:0000313" key="5">
    <source>
        <dbReference type="Proteomes" id="UP000253208"/>
    </source>
</evidence>
<comment type="caution">
    <text evidence="4">The sequence shown here is derived from an EMBL/GenBank/DDBJ whole genome shotgun (WGS) entry which is preliminary data.</text>
</comment>
<dbReference type="PANTHER" id="PTHR43420">
    <property type="entry name" value="ACETYLTRANSFERASE"/>
    <property type="match status" value="1"/>
</dbReference>
<accession>A0A367FV04</accession>
<dbReference type="GO" id="GO:0016747">
    <property type="term" value="F:acyltransferase activity, transferring groups other than amino-acyl groups"/>
    <property type="evidence" value="ECO:0007669"/>
    <property type="project" value="InterPro"/>
</dbReference>
<dbReference type="Pfam" id="PF00583">
    <property type="entry name" value="Acetyltransf_1"/>
    <property type="match status" value="1"/>
</dbReference>
<evidence type="ECO:0000313" key="4">
    <source>
        <dbReference type="EMBL" id="RCH42290.1"/>
    </source>
</evidence>
<protein>
    <submittedName>
        <fullName evidence="4">N-acetyltransferase</fullName>
    </submittedName>
</protein>
<sequence length="160" mass="18334">MNFERVKREEADTVLKLYRSLLGTPYCVWTEEYPSEKEVEFDLSRDALFCMRDDAGSIAGVISIDDDPNVECLTCWSETMVPSAEVSRVGVCQEFQNQGIAGKLLKGVMEELKKRGYKAVHLLVAKDNVKALRSYDKLNFENVGECELWGHMYWCYEKAL</sequence>
<dbReference type="InterPro" id="IPR000182">
    <property type="entry name" value="GNAT_dom"/>
</dbReference>
<dbReference type="AlphaFoldDB" id="A0A367FV04"/>
<gene>
    <name evidence="4" type="ORF">C4886_14675</name>
</gene>
<organism evidence="4 5">
    <name type="scientific">Blautia obeum</name>
    <dbReference type="NCBI Taxonomy" id="40520"/>
    <lineage>
        <taxon>Bacteria</taxon>
        <taxon>Bacillati</taxon>
        <taxon>Bacillota</taxon>
        <taxon>Clostridia</taxon>
        <taxon>Lachnospirales</taxon>
        <taxon>Lachnospiraceae</taxon>
        <taxon>Blautia</taxon>
    </lineage>
</organism>
<evidence type="ECO:0000256" key="1">
    <source>
        <dbReference type="ARBA" id="ARBA00022679"/>
    </source>
</evidence>
<name>A0A367FV04_9FIRM</name>
<keyword evidence="2" id="KW-0012">Acyltransferase</keyword>
<feature type="domain" description="N-acetyltransferase" evidence="3">
    <location>
        <begin position="1"/>
        <end position="160"/>
    </location>
</feature>
<dbReference type="SUPFAM" id="SSF55729">
    <property type="entry name" value="Acyl-CoA N-acyltransferases (Nat)"/>
    <property type="match status" value="1"/>
</dbReference>
<dbReference type="InterPro" id="IPR050680">
    <property type="entry name" value="YpeA/RimI_acetyltransf"/>
</dbReference>
<dbReference type="PROSITE" id="PS51186">
    <property type="entry name" value="GNAT"/>
    <property type="match status" value="1"/>
</dbReference>
<dbReference type="EMBL" id="PSQG01000024">
    <property type="protein sequence ID" value="RCH42290.1"/>
    <property type="molecule type" value="Genomic_DNA"/>
</dbReference>
<evidence type="ECO:0000259" key="3">
    <source>
        <dbReference type="PROSITE" id="PS51186"/>
    </source>
</evidence>
<evidence type="ECO:0000256" key="2">
    <source>
        <dbReference type="ARBA" id="ARBA00023315"/>
    </source>
</evidence>
<keyword evidence="1 4" id="KW-0808">Transferase</keyword>
<proteinExistence type="predicted"/>
<reference evidence="4 5" key="1">
    <citation type="submission" date="2018-02" db="EMBL/GenBank/DDBJ databases">
        <title>Complete genome sequencing of Faecalibacterium prausnitzii strains isolated from the human gut.</title>
        <authorList>
            <person name="Fitzgerald B.C."/>
            <person name="Shkoporov A.N."/>
            <person name="Ross P.R."/>
            <person name="Hill C."/>
        </authorList>
    </citation>
    <scope>NUCLEOTIDE SEQUENCE [LARGE SCALE GENOMIC DNA]</scope>
    <source>
        <strain evidence="4 5">APC942/31-1</strain>
    </source>
</reference>
<dbReference type="Gene3D" id="3.40.630.30">
    <property type="match status" value="1"/>
</dbReference>